<evidence type="ECO:0000256" key="2">
    <source>
        <dbReference type="ARBA" id="ARBA00006375"/>
    </source>
</evidence>
<comment type="caution">
    <text evidence="12">The sequence shown here is derived from an EMBL/GenBank/DDBJ whole genome shotgun (WGS) entry which is preliminary data.</text>
</comment>
<feature type="compositionally biased region" description="Low complexity" evidence="9">
    <location>
        <begin position="232"/>
        <end position="244"/>
    </location>
</feature>
<evidence type="ECO:0000256" key="5">
    <source>
        <dbReference type="ARBA" id="ARBA00022737"/>
    </source>
</evidence>
<dbReference type="PANTHER" id="PTHR45939:SF2">
    <property type="entry name" value="CARRIER PROTEIN, PUTATIVE (AFU_ORTHOLOGUE AFUA_2G13870)-RELATED"/>
    <property type="match status" value="1"/>
</dbReference>
<keyword evidence="7 8" id="KW-0472">Membrane</keyword>
<proteinExistence type="inferred from homology"/>
<evidence type="ECO:0000313" key="12">
    <source>
        <dbReference type="EMBL" id="GAA5806797.1"/>
    </source>
</evidence>
<dbReference type="PROSITE" id="PS50920">
    <property type="entry name" value="SOLCAR"/>
    <property type="match status" value="3"/>
</dbReference>
<dbReference type="InterPro" id="IPR011598">
    <property type="entry name" value="bHLH_dom"/>
</dbReference>
<dbReference type="EMBL" id="BAABUK010000002">
    <property type="protein sequence ID" value="GAA5806797.1"/>
    <property type="molecule type" value="Genomic_DNA"/>
</dbReference>
<gene>
    <name evidence="12" type="ORF">MFLAVUS_000145</name>
</gene>
<dbReference type="SUPFAM" id="SSF47459">
    <property type="entry name" value="HLH, helix-loop-helix DNA-binding domain"/>
    <property type="match status" value="1"/>
</dbReference>
<dbReference type="SMART" id="SM00353">
    <property type="entry name" value="HLH"/>
    <property type="match status" value="1"/>
</dbReference>
<dbReference type="SUPFAM" id="SSF103506">
    <property type="entry name" value="Mitochondrial carrier"/>
    <property type="match status" value="1"/>
</dbReference>
<keyword evidence="5" id="KW-0677">Repeat</keyword>
<evidence type="ECO:0000259" key="11">
    <source>
        <dbReference type="PROSITE" id="PS50888"/>
    </source>
</evidence>
<evidence type="ECO:0000256" key="7">
    <source>
        <dbReference type="ARBA" id="ARBA00023136"/>
    </source>
</evidence>
<comment type="similarity">
    <text evidence="2">Belongs to the mitochondrial carrier (TC 2.A.29) family.</text>
</comment>
<dbReference type="InterPro" id="IPR036638">
    <property type="entry name" value="HLH_DNA-bd_sf"/>
</dbReference>
<dbReference type="Gene3D" id="1.50.40.10">
    <property type="entry name" value="Mitochondrial carrier domain"/>
    <property type="match status" value="1"/>
</dbReference>
<feature type="repeat" description="Solcar" evidence="8">
    <location>
        <begin position="359"/>
        <end position="446"/>
    </location>
</feature>
<feature type="transmembrane region" description="Helical" evidence="10">
    <location>
        <begin position="630"/>
        <end position="650"/>
    </location>
</feature>
<feature type="region of interest" description="Disordered" evidence="9">
    <location>
        <begin position="143"/>
        <end position="216"/>
    </location>
</feature>
<evidence type="ECO:0000256" key="9">
    <source>
        <dbReference type="SAM" id="MobiDB-lite"/>
    </source>
</evidence>
<dbReference type="Pfam" id="PF00153">
    <property type="entry name" value="Mito_carr"/>
    <property type="match status" value="3"/>
</dbReference>
<dbReference type="InterPro" id="IPR052217">
    <property type="entry name" value="Mito/Peroxisomal_Carrier"/>
</dbReference>
<dbReference type="PROSITE" id="PS50888">
    <property type="entry name" value="BHLH"/>
    <property type="match status" value="1"/>
</dbReference>
<evidence type="ECO:0000256" key="3">
    <source>
        <dbReference type="ARBA" id="ARBA00022448"/>
    </source>
</evidence>
<keyword evidence="4 8" id="KW-0812">Transmembrane</keyword>
<sequence>MSLQDDKYELPSTLEPKEDELSALTVDNMVTDVEPLKNYLSSRQLPALDTLQNNYQNDDYIRIKLSGMSVGVSPNSSPRVQPQYQQEQRAEYFSQGEEERRRFDPIRSSVNNTPLLRRIMHYDPSSQRRHSIANMDLNTRSLHHHHHHHEPHIYQPPPQQQSFPGHYSAPSSPPLQHSHQKLNKHPLIPFSPYNNGRSKSIMEDDLPPPPMRRNSSALVYRNNNTREHLVSSRRMSSSSSSTSSLHRVNQIGNFKEEEEEEDDDDVKREMEGIYSRSPELRISHKLAERKRRKEMKDLFEELKDALPVDKSMKTSKWEILSKAVEYIGMLRHRDYGMEQELVMLKHELESLKTMSKEVASTYGHAISGAVGSTIANLFIYPLDISTTRLQLKGDEEKKQGLIDQIKTIYEQEGGLKGLYAGLGSDTVATVLSSFIYFYCYTALRNVQEKMNTNMGKSSAQLNVAQELFLGAEAALISRFFTTPVSNITTRLQTAGAGDNQKGFKEIAAELFKSKGITGFWTGYRASIVLVSNPSITYFVFEKIKSVYMRTQNKQNLTALQVFLFSACAKSIATMLTYPFIFLRTRMVGNQAKKQDGVVDTLKAVIAKDGYTGLYKGMKAQIIKGFFNQGIMYMIKDYVATYLALVFYHSFKLKMRAKLAQ</sequence>
<feature type="domain" description="BHLH" evidence="11">
    <location>
        <begin position="279"/>
        <end position="330"/>
    </location>
</feature>
<protein>
    <recommendedName>
        <fullName evidence="11">BHLH domain-containing protein</fullName>
    </recommendedName>
</protein>
<dbReference type="InterPro" id="IPR023395">
    <property type="entry name" value="MCP_dom_sf"/>
</dbReference>
<evidence type="ECO:0000256" key="8">
    <source>
        <dbReference type="PROSITE-ProRule" id="PRU00282"/>
    </source>
</evidence>
<dbReference type="PANTHER" id="PTHR45939">
    <property type="entry name" value="PEROXISOMAL MEMBRANE PROTEIN PMP34-RELATED"/>
    <property type="match status" value="1"/>
</dbReference>
<keyword evidence="6 10" id="KW-1133">Transmembrane helix</keyword>
<comment type="subcellular location">
    <subcellularLocation>
        <location evidence="1">Membrane</location>
        <topology evidence="1">Multi-pass membrane protein</topology>
    </subcellularLocation>
</comment>
<reference evidence="12 13" key="1">
    <citation type="submission" date="2024-04" db="EMBL/GenBank/DDBJ databases">
        <title>genome sequences of Mucor flavus KT1a and Helicostylum pulchrum KT1b strains isolated from the surface of a dry-aged beef.</title>
        <authorList>
            <person name="Toyotome T."/>
            <person name="Hosono M."/>
            <person name="Torimaru M."/>
            <person name="Fukuda K."/>
            <person name="Mikami N."/>
        </authorList>
    </citation>
    <scope>NUCLEOTIDE SEQUENCE [LARGE SCALE GENOMIC DNA]</scope>
    <source>
        <strain evidence="12 13">KT1a</strain>
    </source>
</reference>
<organism evidence="12 13">
    <name type="scientific">Mucor flavus</name>
    <dbReference type="NCBI Taxonomy" id="439312"/>
    <lineage>
        <taxon>Eukaryota</taxon>
        <taxon>Fungi</taxon>
        <taxon>Fungi incertae sedis</taxon>
        <taxon>Mucoromycota</taxon>
        <taxon>Mucoromycotina</taxon>
        <taxon>Mucoromycetes</taxon>
        <taxon>Mucorales</taxon>
        <taxon>Mucorineae</taxon>
        <taxon>Mucoraceae</taxon>
        <taxon>Mucor</taxon>
    </lineage>
</organism>
<evidence type="ECO:0000256" key="10">
    <source>
        <dbReference type="SAM" id="Phobius"/>
    </source>
</evidence>
<evidence type="ECO:0000256" key="4">
    <source>
        <dbReference type="ARBA" id="ARBA00022692"/>
    </source>
</evidence>
<dbReference type="Gene3D" id="4.10.280.10">
    <property type="entry name" value="Helix-loop-helix DNA-binding domain"/>
    <property type="match status" value="1"/>
</dbReference>
<evidence type="ECO:0000256" key="1">
    <source>
        <dbReference type="ARBA" id="ARBA00004141"/>
    </source>
</evidence>
<evidence type="ECO:0000313" key="13">
    <source>
        <dbReference type="Proteomes" id="UP001473302"/>
    </source>
</evidence>
<accession>A0ABP9YIW4</accession>
<keyword evidence="3" id="KW-0813">Transport</keyword>
<dbReference type="Proteomes" id="UP001473302">
    <property type="component" value="Unassembled WGS sequence"/>
</dbReference>
<feature type="repeat" description="Solcar" evidence="8">
    <location>
        <begin position="461"/>
        <end position="546"/>
    </location>
</feature>
<evidence type="ECO:0000256" key="6">
    <source>
        <dbReference type="ARBA" id="ARBA00022989"/>
    </source>
</evidence>
<dbReference type="Pfam" id="PF00010">
    <property type="entry name" value="HLH"/>
    <property type="match status" value="1"/>
</dbReference>
<feature type="transmembrane region" description="Helical" evidence="10">
    <location>
        <begin position="561"/>
        <end position="580"/>
    </location>
</feature>
<name>A0ABP9YIW4_9FUNG</name>
<keyword evidence="13" id="KW-1185">Reference proteome</keyword>
<feature type="repeat" description="Solcar" evidence="8">
    <location>
        <begin position="556"/>
        <end position="641"/>
    </location>
</feature>
<feature type="region of interest" description="Disordered" evidence="9">
    <location>
        <begin position="228"/>
        <end position="266"/>
    </location>
</feature>
<dbReference type="InterPro" id="IPR018108">
    <property type="entry name" value="MCP_transmembrane"/>
</dbReference>
<feature type="transmembrane region" description="Helical" evidence="10">
    <location>
        <begin position="520"/>
        <end position="540"/>
    </location>
</feature>